<dbReference type="InterPro" id="IPR036412">
    <property type="entry name" value="HAD-like_sf"/>
</dbReference>
<proteinExistence type="predicted"/>
<dbReference type="EMBL" id="VJOY01000006">
    <property type="protein sequence ID" value="TRX74994.1"/>
    <property type="molecule type" value="Genomic_DNA"/>
</dbReference>
<dbReference type="SUPFAM" id="SSF56784">
    <property type="entry name" value="HAD-like"/>
    <property type="match status" value="1"/>
</dbReference>
<organism evidence="1 2">
    <name type="scientific">Pseudomonas mangiferae</name>
    <dbReference type="NCBI Taxonomy" id="2593654"/>
    <lineage>
        <taxon>Bacteria</taxon>
        <taxon>Pseudomonadati</taxon>
        <taxon>Pseudomonadota</taxon>
        <taxon>Gammaproteobacteria</taxon>
        <taxon>Pseudomonadales</taxon>
        <taxon>Pseudomonadaceae</taxon>
        <taxon>Pseudomonas</taxon>
    </lineage>
</organism>
<name>A0A553GZR5_9PSED</name>
<dbReference type="Proteomes" id="UP000315235">
    <property type="component" value="Unassembled WGS sequence"/>
</dbReference>
<protein>
    <submittedName>
        <fullName evidence="1">HAD family phosphatase</fullName>
    </submittedName>
</protein>
<gene>
    <name evidence="1" type="ORF">FM069_10755</name>
</gene>
<sequence>MPHDHLLLPFRAVLFGLSGCLVDFGARTLPQALLAASGHPPLEPLVAPPATALQACLGHSPSTKDLQRLEENLLRLAYLHDEPTPGALEALEELSQSGIPWTYLDELPPLVLEVLARRLPSPDCTLPVANRPWPAPDACLNALIGLDVDRLEGCLLVSGDPRLLQAGLHAGLWTVGLAASGPLCGLAPAEWLAMDRLERDRRRAQATMQLYRCGAHSVIDHLAELGPCLADLASRRAKGEKP</sequence>
<evidence type="ECO:0000313" key="2">
    <source>
        <dbReference type="Proteomes" id="UP000315235"/>
    </source>
</evidence>
<dbReference type="RefSeq" id="WP_143488296.1">
    <property type="nucleotide sequence ID" value="NZ_VJOY01000006.1"/>
</dbReference>
<keyword evidence="2" id="KW-1185">Reference proteome</keyword>
<evidence type="ECO:0000313" key="1">
    <source>
        <dbReference type="EMBL" id="TRX74994.1"/>
    </source>
</evidence>
<dbReference type="Gene3D" id="3.40.50.1000">
    <property type="entry name" value="HAD superfamily/HAD-like"/>
    <property type="match status" value="1"/>
</dbReference>
<comment type="caution">
    <text evidence="1">The sequence shown here is derived from an EMBL/GenBank/DDBJ whole genome shotgun (WGS) entry which is preliminary data.</text>
</comment>
<dbReference type="InterPro" id="IPR023214">
    <property type="entry name" value="HAD_sf"/>
</dbReference>
<dbReference type="AlphaFoldDB" id="A0A553GZR5"/>
<dbReference type="OrthoDB" id="6982008at2"/>
<reference evidence="1 2" key="1">
    <citation type="submission" date="2019-07" db="EMBL/GenBank/DDBJ databases">
        <title>Pseudomonas mangiferae sp. nov., isolated from bark of mango tree in Thailand.</title>
        <authorList>
            <person name="Srisuk N."/>
            <person name="Anurat P."/>
        </authorList>
    </citation>
    <scope>NUCLEOTIDE SEQUENCE [LARGE SCALE GENOMIC DNA]</scope>
    <source>
        <strain evidence="1 2">DMKU_BBB3-04</strain>
    </source>
</reference>
<accession>A0A553GZR5</accession>